<evidence type="ECO:0000313" key="3">
    <source>
        <dbReference type="Proteomes" id="UP001139168"/>
    </source>
</evidence>
<name>A0ABS8GF81_9MICC</name>
<sequence>MLKRVLVPDVVGLPFHVGRDIADEAGVTLANPDPDGPPIGAIAWPGLFYITWQDPRAGFELNQGDSVRVEVVEHGGAQNGALTRDPSGPPALAAHAQTEADTV</sequence>
<evidence type="ECO:0000313" key="2">
    <source>
        <dbReference type="EMBL" id="MCC3265270.1"/>
    </source>
</evidence>
<organism evidence="2 3">
    <name type="scientific">Arthrobacter gengyunqii</name>
    <dbReference type="NCBI Taxonomy" id="2886940"/>
    <lineage>
        <taxon>Bacteria</taxon>
        <taxon>Bacillati</taxon>
        <taxon>Actinomycetota</taxon>
        <taxon>Actinomycetes</taxon>
        <taxon>Micrococcales</taxon>
        <taxon>Micrococcaceae</taxon>
        <taxon>Arthrobacter</taxon>
    </lineage>
</organism>
<dbReference type="CDD" id="cd06577">
    <property type="entry name" value="PASTA_pknB"/>
    <property type="match status" value="1"/>
</dbReference>
<dbReference type="Proteomes" id="UP001139168">
    <property type="component" value="Unassembled WGS sequence"/>
</dbReference>
<feature type="region of interest" description="Disordered" evidence="1">
    <location>
        <begin position="77"/>
        <end position="103"/>
    </location>
</feature>
<gene>
    <name evidence="2" type="ORF">LJ752_04300</name>
</gene>
<dbReference type="EMBL" id="JAJFZQ010000003">
    <property type="protein sequence ID" value="MCC3265270.1"/>
    <property type="molecule type" value="Genomic_DNA"/>
</dbReference>
<proteinExistence type="predicted"/>
<comment type="caution">
    <text evidence="2">The sequence shown here is derived from an EMBL/GenBank/DDBJ whole genome shotgun (WGS) entry which is preliminary data.</text>
</comment>
<dbReference type="InterPro" id="IPR005543">
    <property type="entry name" value="PASTA_dom"/>
</dbReference>
<protein>
    <submittedName>
        <fullName evidence="2">PASTA domain-containing protein</fullName>
    </submittedName>
</protein>
<evidence type="ECO:0000256" key="1">
    <source>
        <dbReference type="SAM" id="MobiDB-lite"/>
    </source>
</evidence>
<accession>A0ABS8GF81</accession>
<keyword evidence="3" id="KW-1185">Reference proteome</keyword>
<reference evidence="2" key="1">
    <citation type="submission" date="2021-10" db="EMBL/GenBank/DDBJ databases">
        <title>Novel species in genus Arthrobacter.</title>
        <authorList>
            <person name="Liu Y."/>
        </authorList>
    </citation>
    <scope>NUCLEOTIDE SEQUENCE</scope>
    <source>
        <strain evidence="2">Zg-Y786</strain>
    </source>
</reference>
<dbReference type="RefSeq" id="WP_227890097.1">
    <property type="nucleotide sequence ID" value="NZ_JAJFZQ010000003.1"/>
</dbReference>